<name>A0AA44ZSQ0_PSEA5</name>
<reference evidence="2 3" key="1">
    <citation type="submission" date="2017-11" db="EMBL/GenBank/DDBJ databases">
        <title>Sequencing the genomes of 1000 actinobacteria strains.</title>
        <authorList>
            <person name="Klenk H.-P."/>
        </authorList>
    </citation>
    <scope>NUCLEOTIDE SEQUENCE [LARGE SCALE GENOMIC DNA]</scope>
    <source>
        <strain evidence="2 3">DSM 44104</strain>
    </source>
</reference>
<comment type="caution">
    <text evidence="2">The sequence shown here is derived from an EMBL/GenBank/DDBJ whole genome shotgun (WGS) entry which is preliminary data.</text>
</comment>
<dbReference type="EMBL" id="PHUJ01000001">
    <property type="protein sequence ID" value="PKB41421.1"/>
    <property type="molecule type" value="Genomic_DNA"/>
</dbReference>
<protein>
    <submittedName>
        <fullName evidence="2">Uncharacterized protein</fullName>
    </submittedName>
</protein>
<evidence type="ECO:0000313" key="2">
    <source>
        <dbReference type="EMBL" id="PKB41421.1"/>
    </source>
</evidence>
<gene>
    <name evidence="2" type="ORF">ATL51_0089</name>
</gene>
<dbReference type="AlphaFoldDB" id="A0AA44ZSQ0"/>
<organism evidence="2 3">
    <name type="scientific">Pseudonocardia alni</name>
    <name type="common">Amycolata alni</name>
    <dbReference type="NCBI Taxonomy" id="33907"/>
    <lineage>
        <taxon>Bacteria</taxon>
        <taxon>Bacillati</taxon>
        <taxon>Actinomycetota</taxon>
        <taxon>Actinomycetes</taxon>
        <taxon>Pseudonocardiales</taxon>
        <taxon>Pseudonocardiaceae</taxon>
        <taxon>Pseudonocardia</taxon>
    </lineage>
</organism>
<feature type="compositionally biased region" description="Basic and acidic residues" evidence="1">
    <location>
        <begin position="384"/>
        <end position="400"/>
    </location>
</feature>
<dbReference type="RefSeq" id="WP_157818141.1">
    <property type="nucleotide sequence ID" value="NZ_JBEZGR010000035.1"/>
</dbReference>
<feature type="compositionally biased region" description="Low complexity" evidence="1">
    <location>
        <begin position="417"/>
        <end position="440"/>
    </location>
</feature>
<accession>A0AA44ZSQ0</accession>
<evidence type="ECO:0000256" key="1">
    <source>
        <dbReference type="SAM" id="MobiDB-lite"/>
    </source>
</evidence>
<feature type="region of interest" description="Disordered" evidence="1">
    <location>
        <begin position="233"/>
        <end position="264"/>
    </location>
</feature>
<sequence>MAAIAHAYGLHTEAERDAIARAYRVFHTHHAQFVTAVSAEMLRDLHRDVDERGARIVFLGRDGHPYATAVRGLDPDFAETHTVEIVLSRAVVDAALTDLEDRTGARFHAVEAFRVRDRIDPATTVGAFQALSDYLDDAGVPTAGGVLTFVDNSFKGTIQELYTAAYPDVEVHGRYAIHGTHPDDPHPGNKTGYALHLPADTRWRGYPLAELPAEPELTLGAAEAVAAIEHTLHGPDTSPAAIDTTGPVQGPQRRQPAPLRGYNPALITPPYRDARVREAVKVAALLAVHDAAVQARPRWTGAPAQQTQPERTHAIAAFADDIRAWITKAPQRDPGLSEVLDAFVRRRDRALLSQVYDQLVVAGLDPAEPAQHWIALLPTTPDHSLPDHVDAGSAHHDGPAPHEPPSFQTAMQHLRSAVDAARRGVAADTQEQTRTPAAPATRPPRRDTGTQVDPLQNRPDQDRPSGYDSGY</sequence>
<proteinExistence type="predicted"/>
<feature type="region of interest" description="Disordered" evidence="1">
    <location>
        <begin position="384"/>
        <end position="471"/>
    </location>
</feature>
<evidence type="ECO:0000313" key="3">
    <source>
        <dbReference type="Proteomes" id="UP000232453"/>
    </source>
</evidence>
<dbReference type="Proteomes" id="UP000232453">
    <property type="component" value="Unassembled WGS sequence"/>
</dbReference>